<organism evidence="1 2">
    <name type="scientific">Photorhabdus bodei</name>
    <dbReference type="NCBI Taxonomy" id="2029681"/>
    <lineage>
        <taxon>Bacteria</taxon>
        <taxon>Pseudomonadati</taxon>
        <taxon>Pseudomonadota</taxon>
        <taxon>Gammaproteobacteria</taxon>
        <taxon>Enterobacterales</taxon>
        <taxon>Morganellaceae</taxon>
        <taxon>Photorhabdus</taxon>
    </lineage>
</organism>
<dbReference type="Proteomes" id="UP001212996">
    <property type="component" value="Unassembled WGS sequence"/>
</dbReference>
<comment type="caution">
    <text evidence="1">The sequence shown here is derived from an EMBL/GenBank/DDBJ whole genome shotgun (WGS) entry which is preliminary data.</text>
</comment>
<dbReference type="EMBL" id="JAQMFO010000025">
    <property type="protein sequence ID" value="MDB6373488.1"/>
    <property type="molecule type" value="Genomic_DNA"/>
</dbReference>
<accession>A0AAW6BL89</accession>
<evidence type="ECO:0000313" key="1">
    <source>
        <dbReference type="EMBL" id="MDB6373488.1"/>
    </source>
</evidence>
<evidence type="ECO:0000313" key="2">
    <source>
        <dbReference type="Proteomes" id="UP001212996"/>
    </source>
</evidence>
<dbReference type="AlphaFoldDB" id="A0AAW6BL89"/>
<name>A0AAW6BL89_9GAMM</name>
<reference evidence="1" key="1">
    <citation type="submission" date="2023-01" db="EMBL/GenBank/DDBJ databases">
        <title>Genome sequencing of Photorhabdus bodei 09-20.</title>
        <authorList>
            <person name="Kalindamar S."/>
            <person name="Kumru S."/>
        </authorList>
    </citation>
    <scope>NUCLEOTIDE SEQUENCE</scope>
    <source>
        <strain evidence="1">09-20</strain>
    </source>
</reference>
<gene>
    <name evidence="1" type="ORF">PH362_16500</name>
</gene>
<dbReference type="RefSeq" id="WP_271866998.1">
    <property type="nucleotide sequence ID" value="NZ_JAQMFO010000025.1"/>
</dbReference>
<protein>
    <submittedName>
        <fullName evidence="1">Uncharacterized protein</fullName>
    </submittedName>
</protein>
<proteinExistence type="predicted"/>
<sequence length="47" mass="5600">MKILKITLSLLFLYFIYWSMGDTFFNWLFPFPPDEKKQLITVEGVAP</sequence>